<accession>A0AAV4QAJ6</accession>
<comment type="caution">
    <text evidence="1">The sequence shown here is derived from an EMBL/GenBank/DDBJ whole genome shotgun (WGS) entry which is preliminary data.</text>
</comment>
<evidence type="ECO:0000313" key="1">
    <source>
        <dbReference type="EMBL" id="GIY06703.1"/>
    </source>
</evidence>
<reference evidence="1 2" key="1">
    <citation type="submission" date="2021-06" db="EMBL/GenBank/DDBJ databases">
        <title>Caerostris extrusa draft genome.</title>
        <authorList>
            <person name="Kono N."/>
            <person name="Arakawa K."/>
        </authorList>
    </citation>
    <scope>NUCLEOTIDE SEQUENCE [LARGE SCALE GENOMIC DNA]</scope>
</reference>
<keyword evidence="2" id="KW-1185">Reference proteome</keyword>
<name>A0AAV4QAJ6_CAEEX</name>
<dbReference type="EMBL" id="BPLR01005990">
    <property type="protein sequence ID" value="GIY06703.1"/>
    <property type="molecule type" value="Genomic_DNA"/>
</dbReference>
<evidence type="ECO:0000313" key="2">
    <source>
        <dbReference type="Proteomes" id="UP001054945"/>
    </source>
</evidence>
<gene>
    <name evidence="1" type="primary">AVEN_65589_1</name>
    <name evidence="1" type="ORF">CEXT_102801</name>
</gene>
<dbReference type="AlphaFoldDB" id="A0AAV4QAJ6"/>
<organism evidence="1 2">
    <name type="scientific">Caerostris extrusa</name>
    <name type="common">Bark spider</name>
    <name type="synonym">Caerostris bankana</name>
    <dbReference type="NCBI Taxonomy" id="172846"/>
    <lineage>
        <taxon>Eukaryota</taxon>
        <taxon>Metazoa</taxon>
        <taxon>Ecdysozoa</taxon>
        <taxon>Arthropoda</taxon>
        <taxon>Chelicerata</taxon>
        <taxon>Arachnida</taxon>
        <taxon>Araneae</taxon>
        <taxon>Araneomorphae</taxon>
        <taxon>Entelegynae</taxon>
        <taxon>Araneoidea</taxon>
        <taxon>Araneidae</taxon>
        <taxon>Caerostris</taxon>
    </lineage>
</organism>
<protein>
    <submittedName>
        <fullName evidence="1">Uncharacterized protein</fullName>
    </submittedName>
</protein>
<proteinExistence type="predicted"/>
<sequence length="68" mass="8111">MFQARTLYKDPEIPAKIFDCVVETVHKLSPPEKKIMIKFEECAKKLKEESCKIVEGHRHLHRVRHVFH</sequence>
<dbReference type="Proteomes" id="UP001054945">
    <property type="component" value="Unassembled WGS sequence"/>
</dbReference>